<keyword evidence="1" id="KW-0472">Membrane</keyword>
<reference evidence="4 5" key="1">
    <citation type="submission" date="2019-03" db="EMBL/GenBank/DDBJ databases">
        <title>Dyadobacter AR-3-6 sp. nov., isolated from arctic soil.</title>
        <authorList>
            <person name="Chaudhary D.K."/>
        </authorList>
    </citation>
    <scope>NUCLEOTIDE SEQUENCE [LARGE SCALE GENOMIC DNA]</scope>
    <source>
        <strain evidence="4 5">AR-3-6</strain>
    </source>
</reference>
<evidence type="ECO:0000259" key="2">
    <source>
        <dbReference type="Pfam" id="PF01841"/>
    </source>
</evidence>
<keyword evidence="1" id="KW-0812">Transmembrane</keyword>
<keyword evidence="5" id="KW-1185">Reference proteome</keyword>
<comment type="caution">
    <text evidence="4">The sequence shown here is derived from an EMBL/GenBank/DDBJ whole genome shotgun (WGS) entry which is preliminary data.</text>
</comment>
<dbReference type="EMBL" id="SMFL01000005">
    <property type="protein sequence ID" value="TDE14584.1"/>
    <property type="molecule type" value="Genomic_DNA"/>
</dbReference>
<evidence type="ECO:0000313" key="5">
    <source>
        <dbReference type="Proteomes" id="UP000294850"/>
    </source>
</evidence>
<dbReference type="InterPro" id="IPR038765">
    <property type="entry name" value="Papain-like_cys_pep_sf"/>
</dbReference>
<sequence>MLAYLLLAHDALATPSVGIKPVPSWIVPVTPGGKPPSVKDFSDGYYFSFIDTQVHLEKKTTYQHIIRQIASETGVQNGSEISVVFDPSYEHIDFHKILVWREGKIISIMKASDFKLIPVETDRQRFIYNGSYSASVVLNDIRKGDKIEYAYSITGWNSVFQNKYSNILDFGVYDYVAHKHYAVVAEKSRKLYIKEFNKPPKKTIRKENKSSIYEWDLKDIKNIKYQDYVPSWFDNQPRIQLTEYKNWDEVVKWGLEFYRIPELSGTLKLQIQELKKKANGNRNAYIELASRFVQDEIRYLGIETGENSHRPQSPDDVFRQRYGDCKDKAFLLCALLKANGIDSDPLLVDTNKRSHVSDYLPSPADFNHVVVRVRMADEDKKMKGEKAFIFIDATYSMQGGTASMLHFPAYGTGLLLREGQDDLIPIPLQNSGYLTVEEEFNVPESTAADATGSLVTKTIYFEGEADDFRSQFQQGKVSELEETYLDYYRTNHKHAEWEMADSLEYYDQREANNFSLIERYAMKNPWQYDSTRQKYYFSVFSKLLYDQVISLPNKPRTDPMFLKFPYHLLYTIKILMPGFWTVDEDEWKVKREAYEISFKSEFDKEANAWMLNYEYKTLRDHITPEESDLYKKDIAKLLDNLDHELTKPASAGNGENSKDLSSMILGGVGFFVGLSFMLGFFGIVVFFSIKLVQKLASRFD</sequence>
<dbReference type="InterPro" id="IPR024618">
    <property type="entry name" value="DUF3857"/>
</dbReference>
<dbReference type="Gene3D" id="3.10.620.30">
    <property type="match status" value="1"/>
</dbReference>
<dbReference type="AlphaFoldDB" id="A0A4R5DQQ4"/>
<evidence type="ECO:0000313" key="4">
    <source>
        <dbReference type="EMBL" id="TDE14584.1"/>
    </source>
</evidence>
<name>A0A4R5DQQ4_9BACT</name>
<protein>
    <submittedName>
        <fullName evidence="4">DUF3857 domain-containing protein</fullName>
    </submittedName>
</protein>
<dbReference type="Gene3D" id="2.60.40.3140">
    <property type="match status" value="1"/>
</dbReference>
<dbReference type="RefSeq" id="WP_131959168.1">
    <property type="nucleotide sequence ID" value="NZ_SMFL01000005.1"/>
</dbReference>
<dbReference type="Pfam" id="PF12969">
    <property type="entry name" value="DUF3857"/>
    <property type="match status" value="1"/>
</dbReference>
<dbReference type="InterPro" id="IPR002931">
    <property type="entry name" value="Transglutaminase-like"/>
</dbReference>
<dbReference type="Proteomes" id="UP000294850">
    <property type="component" value="Unassembled WGS sequence"/>
</dbReference>
<dbReference type="SUPFAM" id="SSF54001">
    <property type="entry name" value="Cysteine proteinases"/>
    <property type="match status" value="1"/>
</dbReference>
<dbReference type="Pfam" id="PF01841">
    <property type="entry name" value="Transglut_core"/>
    <property type="match status" value="1"/>
</dbReference>
<feature type="domain" description="Transglutaminase-like" evidence="2">
    <location>
        <begin position="290"/>
        <end position="343"/>
    </location>
</feature>
<evidence type="ECO:0000259" key="3">
    <source>
        <dbReference type="Pfam" id="PF12969"/>
    </source>
</evidence>
<feature type="domain" description="DUF3857" evidence="3">
    <location>
        <begin position="59"/>
        <end position="223"/>
    </location>
</feature>
<feature type="transmembrane region" description="Helical" evidence="1">
    <location>
        <begin position="663"/>
        <end position="689"/>
    </location>
</feature>
<dbReference type="OrthoDB" id="8595007at2"/>
<keyword evidence="1" id="KW-1133">Transmembrane helix</keyword>
<organism evidence="4 5">
    <name type="scientific">Dyadobacter psychrotolerans</name>
    <dbReference type="NCBI Taxonomy" id="2541721"/>
    <lineage>
        <taxon>Bacteria</taxon>
        <taxon>Pseudomonadati</taxon>
        <taxon>Bacteroidota</taxon>
        <taxon>Cytophagia</taxon>
        <taxon>Cytophagales</taxon>
        <taxon>Spirosomataceae</taxon>
        <taxon>Dyadobacter</taxon>
    </lineage>
</organism>
<evidence type="ECO:0000256" key="1">
    <source>
        <dbReference type="SAM" id="Phobius"/>
    </source>
</evidence>
<proteinExistence type="predicted"/>
<accession>A0A4R5DQQ4</accession>
<gene>
    <name evidence="4" type="ORF">E0F88_15430</name>
</gene>